<evidence type="ECO:0000313" key="3">
    <source>
        <dbReference type="EMBL" id="QHU26818.1"/>
    </source>
</evidence>
<organism evidence="3">
    <name type="scientific">viral metagenome</name>
    <dbReference type="NCBI Taxonomy" id="1070528"/>
    <lineage>
        <taxon>unclassified sequences</taxon>
        <taxon>metagenomes</taxon>
        <taxon>organismal metagenomes</taxon>
    </lineage>
</organism>
<feature type="compositionally biased region" description="Basic and acidic residues" evidence="1">
    <location>
        <begin position="54"/>
        <end position="66"/>
    </location>
</feature>
<feature type="compositionally biased region" description="Polar residues" evidence="1">
    <location>
        <begin position="42"/>
        <end position="51"/>
    </location>
</feature>
<protein>
    <submittedName>
        <fullName evidence="3">Uncharacterized protein</fullName>
    </submittedName>
</protein>
<name>A0A6C0LAX5_9ZZZZ</name>
<sequence>MDSLNYNKYDNNVISEYKGNDKLNKSESALANRPLMPIMPDWNTNKKQATKPSAPEDVKESNVSKYNEKDSSMLPVTIKPGNNNNYDVLENELINADMDYNSNDKMVTNIPLTTKKENKEKSEYKMNFATHFYVGSLTIIGLFIFYRLIQKTR</sequence>
<dbReference type="AlphaFoldDB" id="A0A6C0LAX5"/>
<evidence type="ECO:0000256" key="2">
    <source>
        <dbReference type="SAM" id="Phobius"/>
    </source>
</evidence>
<keyword evidence="2" id="KW-0812">Transmembrane</keyword>
<keyword evidence="2" id="KW-1133">Transmembrane helix</keyword>
<evidence type="ECO:0000256" key="1">
    <source>
        <dbReference type="SAM" id="MobiDB-lite"/>
    </source>
</evidence>
<dbReference type="EMBL" id="MN740445">
    <property type="protein sequence ID" value="QHU26818.1"/>
    <property type="molecule type" value="Genomic_DNA"/>
</dbReference>
<reference evidence="3" key="1">
    <citation type="journal article" date="2020" name="Nature">
        <title>Giant virus diversity and host interactions through global metagenomics.</title>
        <authorList>
            <person name="Schulz F."/>
            <person name="Roux S."/>
            <person name="Paez-Espino D."/>
            <person name="Jungbluth S."/>
            <person name="Walsh D.A."/>
            <person name="Denef V.J."/>
            <person name="McMahon K.D."/>
            <person name="Konstantinidis K.T."/>
            <person name="Eloe-Fadrosh E.A."/>
            <person name="Kyrpides N.C."/>
            <person name="Woyke T."/>
        </authorList>
    </citation>
    <scope>NUCLEOTIDE SEQUENCE</scope>
    <source>
        <strain evidence="3">GVMAG-M-3300027759-42</strain>
    </source>
</reference>
<proteinExistence type="predicted"/>
<feature type="transmembrane region" description="Helical" evidence="2">
    <location>
        <begin position="128"/>
        <end position="149"/>
    </location>
</feature>
<accession>A0A6C0LAX5</accession>
<keyword evidence="2" id="KW-0472">Membrane</keyword>
<feature type="region of interest" description="Disordered" evidence="1">
    <location>
        <begin position="36"/>
        <end position="66"/>
    </location>
</feature>